<dbReference type="SUPFAM" id="SSF46785">
    <property type="entry name" value="Winged helix' DNA-binding domain"/>
    <property type="match status" value="1"/>
</dbReference>
<keyword evidence="1" id="KW-0805">Transcription regulation</keyword>
<dbReference type="SUPFAM" id="SSF81301">
    <property type="entry name" value="Nucleotidyltransferase"/>
    <property type="match status" value="1"/>
</dbReference>
<reference evidence="5" key="1">
    <citation type="submission" date="2018-01" db="EMBL/GenBank/DDBJ databases">
        <authorList>
            <person name="Regsiter A."/>
            <person name="William W."/>
        </authorList>
    </citation>
    <scope>NUCLEOTIDE SEQUENCE</scope>
    <source>
        <strain evidence="5">TRIP AH-1</strain>
    </source>
</reference>
<organism evidence="5">
    <name type="scientific">uncultured Desulfobacterium sp</name>
    <dbReference type="NCBI Taxonomy" id="201089"/>
    <lineage>
        <taxon>Bacteria</taxon>
        <taxon>Pseudomonadati</taxon>
        <taxon>Thermodesulfobacteriota</taxon>
        <taxon>Desulfobacteria</taxon>
        <taxon>Desulfobacterales</taxon>
        <taxon>Desulfobacteriaceae</taxon>
        <taxon>Desulfobacterium</taxon>
        <taxon>environmental samples</taxon>
    </lineage>
</organism>
<dbReference type="InterPro" id="IPR001845">
    <property type="entry name" value="HTH_ArsR_DNA-bd_dom"/>
</dbReference>
<dbReference type="InterPro" id="IPR041633">
    <property type="entry name" value="Polbeta"/>
</dbReference>
<feature type="domain" description="HTH arsR-type" evidence="4">
    <location>
        <begin position="1"/>
        <end position="98"/>
    </location>
</feature>
<dbReference type="PROSITE" id="PS50987">
    <property type="entry name" value="HTH_ARSR_2"/>
    <property type="match status" value="1"/>
</dbReference>
<dbReference type="InterPro" id="IPR011991">
    <property type="entry name" value="ArsR-like_HTH"/>
</dbReference>
<dbReference type="Pfam" id="PF18765">
    <property type="entry name" value="Polbeta"/>
    <property type="match status" value="1"/>
</dbReference>
<dbReference type="CDD" id="cd05403">
    <property type="entry name" value="NT_KNTase_like"/>
    <property type="match status" value="1"/>
</dbReference>
<dbReference type="Gene3D" id="3.30.460.10">
    <property type="entry name" value="Beta Polymerase, domain 2"/>
    <property type="match status" value="1"/>
</dbReference>
<evidence type="ECO:0000259" key="4">
    <source>
        <dbReference type="PROSITE" id="PS50987"/>
    </source>
</evidence>
<dbReference type="InterPro" id="IPR051081">
    <property type="entry name" value="HTH_MetalResp_TranReg"/>
</dbReference>
<gene>
    <name evidence="5" type="ORF">PITCH_A350005</name>
</gene>
<keyword evidence="3" id="KW-0804">Transcription</keyword>
<dbReference type="GO" id="GO:0003677">
    <property type="term" value="F:DNA binding"/>
    <property type="evidence" value="ECO:0007669"/>
    <property type="project" value="UniProtKB-KW"/>
</dbReference>
<accession>A0A445MZ91</accession>
<dbReference type="SMART" id="SM00418">
    <property type="entry name" value="HTH_ARSR"/>
    <property type="match status" value="1"/>
</dbReference>
<sequence length="201" mass="22927">MVYTRNMDMLSEILSSRTRSEIFRLLLGPEDLELHIREIQRRTGLNDSTIRQELRKLTRLELLTARKDSNRIYYKANKSNPLFTDLKKIVLKTTGLVDLLKEALQDKKISLAFVFGSFAEGNEKAESDVDLFVIGNLGLKKITELLSGVAEQVGREINPHTITSEEFQERLKTGDHFIKGIVTSPKLFIIGNENDFEAMGR</sequence>
<name>A0A445MZ91_9BACT</name>
<evidence type="ECO:0000256" key="3">
    <source>
        <dbReference type="ARBA" id="ARBA00023163"/>
    </source>
</evidence>
<evidence type="ECO:0000313" key="5">
    <source>
        <dbReference type="EMBL" id="SPD74796.1"/>
    </source>
</evidence>
<dbReference type="PANTHER" id="PTHR33154:SF33">
    <property type="entry name" value="TRANSCRIPTIONAL REPRESSOR SDPR"/>
    <property type="match status" value="1"/>
</dbReference>
<keyword evidence="2" id="KW-0238">DNA-binding</keyword>
<evidence type="ECO:0000256" key="2">
    <source>
        <dbReference type="ARBA" id="ARBA00023125"/>
    </source>
</evidence>
<dbReference type="CDD" id="cd00090">
    <property type="entry name" value="HTH_ARSR"/>
    <property type="match status" value="1"/>
</dbReference>
<dbReference type="EMBL" id="OJIN01000176">
    <property type="protein sequence ID" value="SPD74796.1"/>
    <property type="molecule type" value="Genomic_DNA"/>
</dbReference>
<dbReference type="InterPro" id="IPR036390">
    <property type="entry name" value="WH_DNA-bd_sf"/>
</dbReference>
<dbReference type="InterPro" id="IPR036388">
    <property type="entry name" value="WH-like_DNA-bd_sf"/>
</dbReference>
<dbReference type="GO" id="GO:0003700">
    <property type="term" value="F:DNA-binding transcription factor activity"/>
    <property type="evidence" value="ECO:0007669"/>
    <property type="project" value="InterPro"/>
</dbReference>
<dbReference type="PANTHER" id="PTHR33154">
    <property type="entry name" value="TRANSCRIPTIONAL REGULATOR, ARSR FAMILY"/>
    <property type="match status" value="1"/>
</dbReference>
<dbReference type="AlphaFoldDB" id="A0A445MZ91"/>
<dbReference type="InterPro" id="IPR043519">
    <property type="entry name" value="NT_sf"/>
</dbReference>
<proteinExistence type="predicted"/>
<protein>
    <submittedName>
        <fullName evidence="5">DNA polymerase beta domain protein region</fullName>
    </submittedName>
</protein>
<dbReference type="Gene3D" id="1.10.10.10">
    <property type="entry name" value="Winged helix-like DNA-binding domain superfamily/Winged helix DNA-binding domain"/>
    <property type="match status" value="1"/>
</dbReference>
<evidence type="ECO:0000256" key="1">
    <source>
        <dbReference type="ARBA" id="ARBA00023015"/>
    </source>
</evidence>